<dbReference type="PANTHER" id="PTHR46656:SF3">
    <property type="entry name" value="PUTATIVE-RELATED"/>
    <property type="match status" value="1"/>
</dbReference>
<dbReference type="AlphaFoldDB" id="A0A0F9DWQ8"/>
<dbReference type="InterPro" id="IPR001296">
    <property type="entry name" value="Glyco_trans_1"/>
</dbReference>
<proteinExistence type="predicted"/>
<organism evidence="2">
    <name type="scientific">marine sediment metagenome</name>
    <dbReference type="NCBI Taxonomy" id="412755"/>
    <lineage>
        <taxon>unclassified sequences</taxon>
        <taxon>metagenomes</taxon>
        <taxon>ecological metagenomes</taxon>
    </lineage>
</organism>
<evidence type="ECO:0000313" key="2">
    <source>
        <dbReference type="EMBL" id="KKL16238.1"/>
    </source>
</evidence>
<dbReference type="SUPFAM" id="SSF53756">
    <property type="entry name" value="UDP-Glycosyltransferase/glycogen phosphorylase"/>
    <property type="match status" value="1"/>
</dbReference>
<dbReference type="PANTHER" id="PTHR46656">
    <property type="entry name" value="PUTATIVE-RELATED"/>
    <property type="match status" value="1"/>
</dbReference>
<gene>
    <name evidence="2" type="ORF">LCGC14_2497570</name>
</gene>
<name>A0A0F9DWQ8_9ZZZZ</name>
<reference evidence="2" key="1">
    <citation type="journal article" date="2015" name="Nature">
        <title>Complex archaea that bridge the gap between prokaryotes and eukaryotes.</title>
        <authorList>
            <person name="Spang A."/>
            <person name="Saw J.H."/>
            <person name="Jorgensen S.L."/>
            <person name="Zaremba-Niedzwiedzka K."/>
            <person name="Martijn J."/>
            <person name="Lind A.E."/>
            <person name="van Eijk R."/>
            <person name="Schleper C."/>
            <person name="Guy L."/>
            <person name="Ettema T.J."/>
        </authorList>
    </citation>
    <scope>NUCLEOTIDE SEQUENCE</scope>
</reference>
<dbReference type="CDD" id="cd03801">
    <property type="entry name" value="GT4_PimA-like"/>
    <property type="match status" value="1"/>
</dbReference>
<sequence>CGDFHQDPDKAKTYLWFHMTMGLRQTAEDSIGWNVPELVFRYGIKGRLMATQGITVTQGVNTHELASIYNLFDVHILPTKREGFGLPILESMACGVPNIATNYSACVELIEQGGGELIDVETYVCDTHFEAESAIVSVKSAVEKLDKLFGDPKLRKEISRQSRAFAQSMKWDDQIPEWIEVLFGVLGRDAPRRTVDHAPSLVGNGNNNDDAAELLDEVGVGTG</sequence>
<protein>
    <recommendedName>
        <fullName evidence="1">Glycosyl transferase family 1 domain-containing protein</fullName>
    </recommendedName>
</protein>
<dbReference type="Gene3D" id="3.40.50.2000">
    <property type="entry name" value="Glycogen Phosphorylase B"/>
    <property type="match status" value="1"/>
</dbReference>
<dbReference type="EMBL" id="LAZR01039745">
    <property type="protein sequence ID" value="KKL16238.1"/>
    <property type="molecule type" value="Genomic_DNA"/>
</dbReference>
<feature type="domain" description="Glycosyl transferase family 1" evidence="1">
    <location>
        <begin position="52"/>
        <end position="163"/>
    </location>
</feature>
<feature type="non-terminal residue" evidence="2">
    <location>
        <position position="1"/>
    </location>
</feature>
<comment type="caution">
    <text evidence="2">The sequence shown here is derived from an EMBL/GenBank/DDBJ whole genome shotgun (WGS) entry which is preliminary data.</text>
</comment>
<dbReference type="Pfam" id="PF00534">
    <property type="entry name" value="Glycos_transf_1"/>
    <property type="match status" value="1"/>
</dbReference>
<evidence type="ECO:0000259" key="1">
    <source>
        <dbReference type="Pfam" id="PF00534"/>
    </source>
</evidence>
<dbReference type="GO" id="GO:0016757">
    <property type="term" value="F:glycosyltransferase activity"/>
    <property type="evidence" value="ECO:0007669"/>
    <property type="project" value="InterPro"/>
</dbReference>
<accession>A0A0F9DWQ8</accession>